<dbReference type="InterPro" id="IPR025313">
    <property type="entry name" value="SPB4-like_CTE"/>
</dbReference>
<comment type="subcellular location">
    <subcellularLocation>
        <location evidence="1">Nucleus</location>
        <location evidence="1">Nucleolus</location>
    </subcellularLocation>
</comment>
<dbReference type="InterPro" id="IPR027417">
    <property type="entry name" value="P-loop_NTPase"/>
</dbReference>
<feature type="region of interest" description="Disordered" evidence="13">
    <location>
        <begin position="659"/>
        <end position="777"/>
    </location>
</feature>
<evidence type="ECO:0000256" key="6">
    <source>
        <dbReference type="ARBA" id="ARBA00022806"/>
    </source>
</evidence>
<protein>
    <recommendedName>
        <fullName evidence="12">ATP-dependent RNA helicase</fullName>
        <ecNumber evidence="12">3.6.4.13</ecNumber>
    </recommendedName>
</protein>
<comment type="caution">
    <text evidence="17">The sequence shown here is derived from an EMBL/GenBank/DDBJ whole genome shotgun (WGS) entry which is preliminary data.</text>
</comment>
<dbReference type="EC" id="3.6.4.13" evidence="12"/>
<dbReference type="InterPro" id="IPR000629">
    <property type="entry name" value="RNA-helicase_DEAD-box_CS"/>
</dbReference>
<dbReference type="PROSITE" id="PS51192">
    <property type="entry name" value="HELICASE_ATP_BIND_1"/>
    <property type="match status" value="1"/>
</dbReference>
<keyword evidence="7 11" id="KW-0067">ATP-binding</keyword>
<evidence type="ECO:0000313" key="18">
    <source>
        <dbReference type="Proteomes" id="UP000774326"/>
    </source>
</evidence>
<evidence type="ECO:0000256" key="5">
    <source>
        <dbReference type="ARBA" id="ARBA00022801"/>
    </source>
</evidence>
<dbReference type="GO" id="GO:0005730">
    <property type="term" value="C:nucleolus"/>
    <property type="evidence" value="ECO:0007669"/>
    <property type="project" value="UniProtKB-SubCell"/>
</dbReference>
<dbReference type="PROSITE" id="PS51194">
    <property type="entry name" value="HELICASE_CTER"/>
    <property type="match status" value="1"/>
</dbReference>
<dbReference type="EMBL" id="JAEUBG010005651">
    <property type="protein sequence ID" value="KAH3673419.1"/>
    <property type="molecule type" value="Genomic_DNA"/>
</dbReference>
<feature type="domain" description="Helicase ATP-binding" evidence="14">
    <location>
        <begin position="72"/>
        <end position="247"/>
    </location>
</feature>
<feature type="compositionally biased region" description="Basic and acidic residues" evidence="13">
    <location>
        <begin position="11"/>
        <end position="21"/>
    </location>
</feature>
<organism evidence="17 18">
    <name type="scientific">Wickerhamomyces pijperi</name>
    <name type="common">Yeast</name>
    <name type="synonym">Pichia pijperi</name>
    <dbReference type="NCBI Taxonomy" id="599730"/>
    <lineage>
        <taxon>Eukaryota</taxon>
        <taxon>Fungi</taxon>
        <taxon>Dikarya</taxon>
        <taxon>Ascomycota</taxon>
        <taxon>Saccharomycotina</taxon>
        <taxon>Saccharomycetes</taxon>
        <taxon>Phaffomycetales</taxon>
        <taxon>Wickerhamomycetaceae</taxon>
        <taxon>Wickerhamomyces</taxon>
    </lineage>
</organism>
<sequence>MARKQKLNTSQRKENRKKVEQELQDLEQAVKDYDPKTSTSTQFKELPISKELAKGLTNSSFVSMTDIQKQSIPYALKGEDILASAKTGSGKTLSFLVPVLERLHRAKWSEMDGLGALIISPTRELAQQIYEVLRKIGKYFQISAGLVIGGKNYKYESERVAKLNILIGTPGRILQHFDEAVGLDLSNLQVLVLDEADRCLDMGFKKTLDDILSNLPTEERQTLLFSATQSKSVSDLARLSLVEPRYIGVRDKDEVGADGAVSATPETLAQSYVKVQLQDKLDTLYSFIRTHLKTKTLVFFSSSKQVHFAYEAMRKLQPGVTLMKLHGRQKQTARTETVYKFSKAQHAVLFATDVVARGLDFPAIEWVIQVDAPEDVDTYIHRVGRSARFGKAGKSMLMLTPSEEEAFLKRLASKKIEVNRLNIKQARQTSIKPQLQSLCFQNPELKYLGQKAFMSYMKSIYIQKDKDVFKFDELPAEEYAQSLGLPGAPIIKINGMKNFEKSKELKNASRQLLALSKTNEDGEFEPSAKEKQVKTKYDRLFERQNQNVLTDHYRGITKGGDDDDEDDNDDFIQIKRKNHDLEGEEIPELLTIPTSKRAIQRALSKEGSMKQRGNGKKTIFDDEGRGHDLYEFEDEEDFQKAGDVKAQRKEFIEKTGKDMAVRDEDDKAVAKQKKQDKKRKRLEAERAANEQYAAGSDDEEPTIQVGAEGFEPDHGLAARLLAELDGARSNYSDQESDSGEDDEVEEPDRKKAKWFQNDKVAGKHRGSDNDGVLELEAPETLEDLESLTSRLLGQ</sequence>
<feature type="region of interest" description="Disordered" evidence="13">
    <location>
        <begin position="1"/>
        <end position="21"/>
    </location>
</feature>
<keyword evidence="9" id="KW-0539">Nucleus</keyword>
<feature type="domain" description="Helicase C-terminal" evidence="15">
    <location>
        <begin position="280"/>
        <end position="439"/>
    </location>
</feature>
<dbReference type="GO" id="GO:0016787">
    <property type="term" value="F:hydrolase activity"/>
    <property type="evidence" value="ECO:0007669"/>
    <property type="project" value="UniProtKB-KW"/>
</dbReference>
<dbReference type="GO" id="GO:0003723">
    <property type="term" value="F:RNA binding"/>
    <property type="evidence" value="ECO:0007669"/>
    <property type="project" value="UniProtKB-UniRule"/>
</dbReference>
<gene>
    <name evidence="17" type="ORF">WICPIJ_009807</name>
</gene>
<name>A0A9P8PL53_WICPI</name>
<comment type="catalytic activity">
    <reaction evidence="12">
        <text>ATP + H2O = ADP + phosphate + H(+)</text>
        <dbReference type="Rhea" id="RHEA:13065"/>
        <dbReference type="ChEBI" id="CHEBI:15377"/>
        <dbReference type="ChEBI" id="CHEBI:15378"/>
        <dbReference type="ChEBI" id="CHEBI:30616"/>
        <dbReference type="ChEBI" id="CHEBI:43474"/>
        <dbReference type="ChEBI" id="CHEBI:456216"/>
        <dbReference type="EC" id="3.6.4.13"/>
    </reaction>
</comment>
<comment type="function">
    <text evidence="12">RNA helicase.</text>
</comment>
<feature type="domain" description="DEAD-box RNA helicase Q" evidence="16">
    <location>
        <begin position="41"/>
        <end position="69"/>
    </location>
</feature>
<evidence type="ECO:0000256" key="2">
    <source>
        <dbReference type="ARBA" id="ARBA00022517"/>
    </source>
</evidence>
<dbReference type="Pfam" id="PF00271">
    <property type="entry name" value="Helicase_C"/>
    <property type="match status" value="1"/>
</dbReference>
<dbReference type="PROSITE" id="PS51195">
    <property type="entry name" value="Q_MOTIF"/>
    <property type="match status" value="1"/>
</dbReference>
<accession>A0A9P8PL53</accession>
<dbReference type="SMART" id="SM01178">
    <property type="entry name" value="DUF4217"/>
    <property type="match status" value="1"/>
</dbReference>
<dbReference type="Pfam" id="PF13959">
    <property type="entry name" value="CTE_SPB4"/>
    <property type="match status" value="1"/>
</dbReference>
<evidence type="ECO:0000256" key="11">
    <source>
        <dbReference type="RuleBase" id="RU000492"/>
    </source>
</evidence>
<evidence type="ECO:0000256" key="4">
    <source>
        <dbReference type="ARBA" id="ARBA00022741"/>
    </source>
</evidence>
<evidence type="ECO:0000256" key="7">
    <source>
        <dbReference type="ARBA" id="ARBA00022840"/>
    </source>
</evidence>
<keyword evidence="2" id="KW-0690">Ribosome biogenesis</keyword>
<keyword evidence="5 11" id="KW-0378">Hydrolase</keyword>
<feature type="compositionally biased region" description="Acidic residues" evidence="13">
    <location>
        <begin position="734"/>
        <end position="746"/>
    </location>
</feature>
<feature type="short sequence motif" description="Q motif" evidence="10">
    <location>
        <begin position="41"/>
        <end position="69"/>
    </location>
</feature>
<feature type="compositionally biased region" description="Basic residues" evidence="13">
    <location>
        <begin position="670"/>
        <end position="681"/>
    </location>
</feature>
<keyword evidence="3" id="KW-0698">rRNA processing</keyword>
<dbReference type="InterPro" id="IPR001650">
    <property type="entry name" value="Helicase_C-like"/>
</dbReference>
<evidence type="ECO:0000256" key="1">
    <source>
        <dbReference type="ARBA" id="ARBA00004604"/>
    </source>
</evidence>
<dbReference type="PROSITE" id="PS00039">
    <property type="entry name" value="DEAD_ATP_HELICASE"/>
    <property type="match status" value="1"/>
</dbReference>
<evidence type="ECO:0000259" key="14">
    <source>
        <dbReference type="PROSITE" id="PS51192"/>
    </source>
</evidence>
<evidence type="ECO:0000256" key="12">
    <source>
        <dbReference type="RuleBase" id="RU365068"/>
    </source>
</evidence>
<dbReference type="SMART" id="SM00490">
    <property type="entry name" value="HELICc"/>
    <property type="match status" value="1"/>
</dbReference>
<reference evidence="17" key="2">
    <citation type="submission" date="2021-01" db="EMBL/GenBank/DDBJ databases">
        <authorList>
            <person name="Schikora-Tamarit M.A."/>
        </authorList>
    </citation>
    <scope>NUCLEOTIDE SEQUENCE</scope>
    <source>
        <strain evidence="17">CBS2887</strain>
    </source>
</reference>
<evidence type="ECO:0000259" key="15">
    <source>
        <dbReference type="PROSITE" id="PS51194"/>
    </source>
</evidence>
<dbReference type="Pfam" id="PF00270">
    <property type="entry name" value="DEAD"/>
    <property type="match status" value="1"/>
</dbReference>
<comment type="similarity">
    <text evidence="11">Belongs to the DEAD box helicase family.</text>
</comment>
<dbReference type="SMART" id="SM00487">
    <property type="entry name" value="DEXDc"/>
    <property type="match status" value="1"/>
</dbReference>
<reference evidence="17" key="1">
    <citation type="journal article" date="2021" name="Open Biol.">
        <title>Shared evolutionary footprints suggest mitochondrial oxidative damage underlies multiple complex I losses in fungi.</title>
        <authorList>
            <person name="Schikora-Tamarit M.A."/>
            <person name="Marcet-Houben M."/>
            <person name="Nosek J."/>
            <person name="Gabaldon T."/>
        </authorList>
    </citation>
    <scope>NUCLEOTIDE SEQUENCE</scope>
    <source>
        <strain evidence="17">CBS2887</strain>
    </source>
</reference>
<dbReference type="GO" id="GO:0006364">
    <property type="term" value="P:rRNA processing"/>
    <property type="evidence" value="ECO:0007669"/>
    <property type="project" value="UniProtKB-KW"/>
</dbReference>
<dbReference type="SUPFAM" id="SSF52540">
    <property type="entry name" value="P-loop containing nucleoside triphosphate hydrolases"/>
    <property type="match status" value="1"/>
</dbReference>
<evidence type="ECO:0000256" key="9">
    <source>
        <dbReference type="ARBA" id="ARBA00023242"/>
    </source>
</evidence>
<comment type="domain">
    <text evidence="12">The Q motif is unique to and characteristic of the DEAD box family of RNA helicases and controls ATP binding and hydrolysis.</text>
</comment>
<dbReference type="InterPro" id="IPR011545">
    <property type="entry name" value="DEAD/DEAH_box_helicase_dom"/>
</dbReference>
<dbReference type="InterPro" id="IPR014014">
    <property type="entry name" value="RNA_helicase_DEAD_Q_motif"/>
</dbReference>
<keyword evidence="18" id="KW-1185">Reference proteome</keyword>
<dbReference type="InterPro" id="IPR014001">
    <property type="entry name" value="Helicase_ATP-bd"/>
</dbReference>
<dbReference type="Gene3D" id="3.40.50.300">
    <property type="entry name" value="P-loop containing nucleotide triphosphate hydrolases"/>
    <property type="match status" value="2"/>
</dbReference>
<dbReference type="CDD" id="cd18787">
    <property type="entry name" value="SF2_C_DEAD"/>
    <property type="match status" value="1"/>
</dbReference>
<dbReference type="Proteomes" id="UP000774326">
    <property type="component" value="Unassembled WGS sequence"/>
</dbReference>
<evidence type="ECO:0000259" key="16">
    <source>
        <dbReference type="PROSITE" id="PS51195"/>
    </source>
</evidence>
<feature type="region of interest" description="Disordered" evidence="13">
    <location>
        <begin position="604"/>
        <end position="623"/>
    </location>
</feature>
<dbReference type="OrthoDB" id="10259640at2759"/>
<dbReference type="GO" id="GO:0003724">
    <property type="term" value="F:RNA helicase activity"/>
    <property type="evidence" value="ECO:0007669"/>
    <property type="project" value="UniProtKB-EC"/>
</dbReference>
<keyword evidence="8 12" id="KW-0694">RNA-binding</keyword>
<evidence type="ECO:0000256" key="10">
    <source>
        <dbReference type="PROSITE-ProRule" id="PRU00552"/>
    </source>
</evidence>
<feature type="compositionally biased region" description="Basic and acidic residues" evidence="13">
    <location>
        <begin position="659"/>
        <end position="669"/>
    </location>
</feature>
<proteinExistence type="inferred from homology"/>
<evidence type="ECO:0000256" key="3">
    <source>
        <dbReference type="ARBA" id="ARBA00022552"/>
    </source>
</evidence>
<dbReference type="GO" id="GO:0005524">
    <property type="term" value="F:ATP binding"/>
    <property type="evidence" value="ECO:0007669"/>
    <property type="project" value="UniProtKB-UniRule"/>
</dbReference>
<keyword evidence="4 11" id="KW-0547">Nucleotide-binding</keyword>
<dbReference type="AlphaFoldDB" id="A0A9P8PL53"/>
<dbReference type="PANTHER" id="PTHR24031">
    <property type="entry name" value="RNA HELICASE"/>
    <property type="match status" value="1"/>
</dbReference>
<keyword evidence="6 11" id="KW-0347">Helicase</keyword>
<evidence type="ECO:0000313" key="17">
    <source>
        <dbReference type="EMBL" id="KAH3673419.1"/>
    </source>
</evidence>
<evidence type="ECO:0000256" key="13">
    <source>
        <dbReference type="SAM" id="MobiDB-lite"/>
    </source>
</evidence>
<dbReference type="CDD" id="cd17941">
    <property type="entry name" value="DEADc_DDX10"/>
    <property type="match status" value="1"/>
</dbReference>
<evidence type="ECO:0000256" key="8">
    <source>
        <dbReference type="ARBA" id="ARBA00022884"/>
    </source>
</evidence>